<name>A0A8H7HSB9_9AGAM</name>
<dbReference type="AlphaFoldDB" id="A0A8H7HSB9"/>
<sequence>MHVHEFTTIRKPFVWHPWSWYLSIRTPVDLPASTFSRLKELGAKGAGLCGYDFYGVTVRFFTLRWRVGIRSAHSGFEYDPQSTSKRHPIVHSRPEIILNPVFKLTLRPVRVRTMSHHLALSHTTRATFAMSGMEDKIVLRAPSVHRNFVGKRSVESPWMVSDSKTIEGTLSYEDIRCISGAARAIAEVVVRRLVVEFKSLKPGEDDEVVVAIFKSDDDVEAMVTTISDGNWQSF</sequence>
<gene>
    <name evidence="1" type="ORF">RHS03_04608</name>
</gene>
<organism evidence="1 2">
    <name type="scientific">Rhizoctonia solani</name>
    <dbReference type="NCBI Taxonomy" id="456999"/>
    <lineage>
        <taxon>Eukaryota</taxon>
        <taxon>Fungi</taxon>
        <taxon>Dikarya</taxon>
        <taxon>Basidiomycota</taxon>
        <taxon>Agaricomycotina</taxon>
        <taxon>Agaricomycetes</taxon>
        <taxon>Cantharellales</taxon>
        <taxon>Ceratobasidiaceae</taxon>
        <taxon>Rhizoctonia</taxon>
    </lineage>
</organism>
<comment type="caution">
    <text evidence="1">The sequence shown here is derived from an EMBL/GenBank/DDBJ whole genome shotgun (WGS) entry which is preliminary data.</text>
</comment>
<dbReference type="OrthoDB" id="3150458at2759"/>
<evidence type="ECO:0000313" key="1">
    <source>
        <dbReference type="EMBL" id="KAF8706631.1"/>
    </source>
</evidence>
<accession>A0A8H7HSB9</accession>
<protein>
    <submittedName>
        <fullName evidence="1">Uncharacterized protein</fullName>
    </submittedName>
</protein>
<dbReference type="Proteomes" id="UP000602905">
    <property type="component" value="Unassembled WGS sequence"/>
</dbReference>
<reference evidence="1" key="1">
    <citation type="submission" date="2020-09" db="EMBL/GenBank/DDBJ databases">
        <title>Comparative genome analyses of four rice-infecting Rhizoctonia solani isolates reveal extensive enrichment of homogalacturonan modification genes.</title>
        <authorList>
            <person name="Lee D.-Y."/>
            <person name="Jeon J."/>
            <person name="Kim K.-T."/>
            <person name="Cheong K."/>
            <person name="Song H."/>
            <person name="Choi G."/>
            <person name="Ko J."/>
            <person name="Opiyo S.O."/>
            <person name="Zuo S."/>
            <person name="Madhav S."/>
            <person name="Lee Y.-H."/>
            <person name="Wang G.-L."/>
        </authorList>
    </citation>
    <scope>NUCLEOTIDE SEQUENCE</scope>
    <source>
        <strain evidence="1">AG1-IA WGL</strain>
    </source>
</reference>
<proteinExistence type="predicted"/>
<evidence type="ECO:0000313" key="2">
    <source>
        <dbReference type="Proteomes" id="UP000602905"/>
    </source>
</evidence>
<feature type="non-terminal residue" evidence="1">
    <location>
        <position position="234"/>
    </location>
</feature>
<dbReference type="EMBL" id="JACYCD010000051">
    <property type="protein sequence ID" value="KAF8706631.1"/>
    <property type="molecule type" value="Genomic_DNA"/>
</dbReference>